<dbReference type="SUPFAM" id="SSF47473">
    <property type="entry name" value="EF-hand"/>
    <property type="match status" value="1"/>
</dbReference>
<name>A0AA36MPN8_9DINO</name>
<dbReference type="PANTHER" id="PTHR23050">
    <property type="entry name" value="CALCIUM BINDING PROTEIN"/>
    <property type="match status" value="1"/>
</dbReference>
<gene>
    <name evidence="5" type="ORF">EVOR1521_LOCUS4706</name>
</gene>
<keyword evidence="2" id="KW-0677">Repeat</keyword>
<dbReference type="InterPro" id="IPR050145">
    <property type="entry name" value="Centrin_CML-like"/>
</dbReference>
<dbReference type="FunFam" id="1.10.238.10:FF:000336">
    <property type="entry name" value="HLH domain-containing protein"/>
    <property type="match status" value="1"/>
</dbReference>
<evidence type="ECO:0000259" key="4">
    <source>
        <dbReference type="PROSITE" id="PS50222"/>
    </source>
</evidence>
<dbReference type="EMBL" id="CAUJNA010000321">
    <property type="protein sequence ID" value="CAJ1375433.1"/>
    <property type="molecule type" value="Genomic_DNA"/>
</dbReference>
<accession>A0AA36MPN8</accession>
<feature type="domain" description="EF-hand" evidence="4">
    <location>
        <begin position="258"/>
        <end position="293"/>
    </location>
</feature>
<feature type="domain" description="EF-hand" evidence="4">
    <location>
        <begin position="294"/>
        <end position="329"/>
    </location>
</feature>
<dbReference type="Proteomes" id="UP001178507">
    <property type="component" value="Unassembled WGS sequence"/>
</dbReference>
<comment type="caution">
    <text evidence="5">The sequence shown here is derived from an EMBL/GenBank/DDBJ whole genome shotgun (WGS) entry which is preliminary data.</text>
</comment>
<evidence type="ECO:0000256" key="2">
    <source>
        <dbReference type="ARBA" id="ARBA00022737"/>
    </source>
</evidence>
<dbReference type="InterPro" id="IPR018247">
    <property type="entry name" value="EF_Hand_1_Ca_BS"/>
</dbReference>
<dbReference type="FunFam" id="1.10.238.10:FF:000001">
    <property type="entry name" value="Calmodulin 1"/>
    <property type="match status" value="1"/>
</dbReference>
<dbReference type="CDD" id="cd00051">
    <property type="entry name" value="EFh"/>
    <property type="match status" value="2"/>
</dbReference>
<dbReference type="Pfam" id="PF13499">
    <property type="entry name" value="EF-hand_7"/>
    <property type="match status" value="2"/>
</dbReference>
<dbReference type="AlphaFoldDB" id="A0AA36MPN8"/>
<dbReference type="InterPro" id="IPR011992">
    <property type="entry name" value="EF-hand-dom_pair"/>
</dbReference>
<evidence type="ECO:0000313" key="6">
    <source>
        <dbReference type="Proteomes" id="UP001178507"/>
    </source>
</evidence>
<organism evidence="5 6">
    <name type="scientific">Effrenium voratum</name>
    <dbReference type="NCBI Taxonomy" id="2562239"/>
    <lineage>
        <taxon>Eukaryota</taxon>
        <taxon>Sar</taxon>
        <taxon>Alveolata</taxon>
        <taxon>Dinophyceae</taxon>
        <taxon>Suessiales</taxon>
        <taxon>Symbiodiniaceae</taxon>
        <taxon>Effrenium</taxon>
    </lineage>
</organism>
<keyword evidence="3" id="KW-0106">Calcium</keyword>
<dbReference type="SMART" id="SM00054">
    <property type="entry name" value="EFh"/>
    <property type="match status" value="4"/>
</dbReference>
<reference evidence="5" key="1">
    <citation type="submission" date="2023-08" db="EMBL/GenBank/DDBJ databases">
        <authorList>
            <person name="Chen Y."/>
            <person name="Shah S."/>
            <person name="Dougan E. K."/>
            <person name="Thang M."/>
            <person name="Chan C."/>
        </authorList>
    </citation>
    <scope>NUCLEOTIDE SEQUENCE</scope>
</reference>
<dbReference type="GO" id="GO:0005509">
    <property type="term" value="F:calcium ion binding"/>
    <property type="evidence" value="ECO:0007669"/>
    <property type="project" value="InterPro"/>
</dbReference>
<feature type="domain" description="EF-hand" evidence="4">
    <location>
        <begin position="101"/>
        <end position="136"/>
    </location>
</feature>
<sequence length="357" mass="38838">MATEFLAPSSIGVQGRDEAVHPVQANLRHEAFHALCRLRREDGQDSEILERALILLDTYSVVSKALGNSSLVKAVHVVQQMRNAGYSDEWAVTLCRALFRRKERDLRKAFRLFDQDRSGYIEAAELRQALPLMGEEVPDSRINELFQLVDKDKTGLIDFEEFSAMVSGLNSEEGEADAFAAFRASAEGTLGAVGGAVGSMASGTGAALSAVSTAWSANLPGLSPFEMRKAGAILNNMKAAGYSESMALSLCRALFCGQTEKQLQKAYKFFDADSNGRIDVSELKEAMKLMGEEVKDEEIDDLFKAVDHDGNDAISFEEFCVLVKAIKEKGDKADTSVLSAVSSTWEKLSAGFTGGYK</sequence>
<keyword evidence="1" id="KW-0479">Metal-binding</keyword>
<keyword evidence="6" id="KW-1185">Reference proteome</keyword>
<protein>
    <recommendedName>
        <fullName evidence="4">EF-hand domain-containing protein</fullName>
    </recommendedName>
</protein>
<dbReference type="PROSITE" id="PS50222">
    <property type="entry name" value="EF_HAND_2"/>
    <property type="match status" value="4"/>
</dbReference>
<evidence type="ECO:0000313" key="5">
    <source>
        <dbReference type="EMBL" id="CAJ1375433.1"/>
    </source>
</evidence>
<evidence type="ECO:0000256" key="1">
    <source>
        <dbReference type="ARBA" id="ARBA00022723"/>
    </source>
</evidence>
<dbReference type="InterPro" id="IPR002048">
    <property type="entry name" value="EF_hand_dom"/>
</dbReference>
<proteinExistence type="predicted"/>
<dbReference type="PROSITE" id="PS00018">
    <property type="entry name" value="EF_HAND_1"/>
    <property type="match status" value="4"/>
</dbReference>
<evidence type="ECO:0000256" key="3">
    <source>
        <dbReference type="ARBA" id="ARBA00022837"/>
    </source>
</evidence>
<dbReference type="Gene3D" id="1.10.238.10">
    <property type="entry name" value="EF-hand"/>
    <property type="match status" value="2"/>
</dbReference>
<feature type="domain" description="EF-hand" evidence="4">
    <location>
        <begin position="137"/>
        <end position="172"/>
    </location>
</feature>